<gene>
    <name evidence="1" type="ORF">FIBSPDRAFT_942054</name>
</gene>
<dbReference type="Gene3D" id="3.80.10.10">
    <property type="entry name" value="Ribonuclease Inhibitor"/>
    <property type="match status" value="1"/>
</dbReference>
<dbReference type="EMBL" id="KV418589">
    <property type="protein sequence ID" value="KZP02417.1"/>
    <property type="molecule type" value="Genomic_DNA"/>
</dbReference>
<name>A0A167SZY7_9AGAM</name>
<sequence length="341" mass="39158">MRKLMQLFASQSERWCHIYFKLPFPMLDCLVSVRSQLPMLETLRIELWEAEHTATAPMGLFAHAPRLRDFIAGAHVTEKLMTIPWNQLQHLVINRYTKQPKQVLDLLALTSNVEHAQFFQMTCGGSPPTEAPSSVQLRNLRSLIVNFNAIEPLPFMAILHTPKIRELSLVTTTPFESLRPFWAFLSSHGTLEKLALYWDDIYIAAEISFRPHIRNVVHVLEDVKQLRVLELPQSGPTFISKDFQQRFALLDQSGAPNLGPNLQTLLFHHSDGIDFQSFAHTLQSRFPPGSEVTLKTVTILCPQRDLVSTLETFQESVWWDQIRDVGINMQLQASESYAVWW</sequence>
<keyword evidence="2" id="KW-1185">Reference proteome</keyword>
<dbReference type="Proteomes" id="UP000076532">
    <property type="component" value="Unassembled WGS sequence"/>
</dbReference>
<evidence type="ECO:0000313" key="2">
    <source>
        <dbReference type="Proteomes" id="UP000076532"/>
    </source>
</evidence>
<protein>
    <recommendedName>
        <fullName evidence="3">F-box domain-containing protein</fullName>
    </recommendedName>
</protein>
<organism evidence="1 2">
    <name type="scientific">Athelia psychrophila</name>
    <dbReference type="NCBI Taxonomy" id="1759441"/>
    <lineage>
        <taxon>Eukaryota</taxon>
        <taxon>Fungi</taxon>
        <taxon>Dikarya</taxon>
        <taxon>Basidiomycota</taxon>
        <taxon>Agaricomycotina</taxon>
        <taxon>Agaricomycetes</taxon>
        <taxon>Agaricomycetidae</taxon>
        <taxon>Atheliales</taxon>
        <taxon>Atheliaceae</taxon>
        <taxon>Athelia</taxon>
    </lineage>
</organism>
<evidence type="ECO:0008006" key="3">
    <source>
        <dbReference type="Google" id="ProtNLM"/>
    </source>
</evidence>
<dbReference type="AlphaFoldDB" id="A0A167SZY7"/>
<dbReference type="SUPFAM" id="SSF52047">
    <property type="entry name" value="RNI-like"/>
    <property type="match status" value="1"/>
</dbReference>
<reference evidence="1 2" key="1">
    <citation type="journal article" date="2016" name="Mol. Biol. Evol.">
        <title>Comparative Genomics of Early-Diverging Mushroom-Forming Fungi Provides Insights into the Origins of Lignocellulose Decay Capabilities.</title>
        <authorList>
            <person name="Nagy L.G."/>
            <person name="Riley R."/>
            <person name="Tritt A."/>
            <person name="Adam C."/>
            <person name="Daum C."/>
            <person name="Floudas D."/>
            <person name="Sun H."/>
            <person name="Yadav J.S."/>
            <person name="Pangilinan J."/>
            <person name="Larsson K.H."/>
            <person name="Matsuura K."/>
            <person name="Barry K."/>
            <person name="Labutti K."/>
            <person name="Kuo R."/>
            <person name="Ohm R.A."/>
            <person name="Bhattacharya S.S."/>
            <person name="Shirouzu T."/>
            <person name="Yoshinaga Y."/>
            <person name="Martin F.M."/>
            <person name="Grigoriev I.V."/>
            <person name="Hibbett D.S."/>
        </authorList>
    </citation>
    <scope>NUCLEOTIDE SEQUENCE [LARGE SCALE GENOMIC DNA]</scope>
    <source>
        <strain evidence="1 2">CBS 109695</strain>
    </source>
</reference>
<proteinExistence type="predicted"/>
<accession>A0A167SZY7</accession>
<dbReference type="InterPro" id="IPR032675">
    <property type="entry name" value="LRR_dom_sf"/>
</dbReference>
<evidence type="ECO:0000313" key="1">
    <source>
        <dbReference type="EMBL" id="KZP02417.1"/>
    </source>
</evidence>